<comment type="pathway">
    <text evidence="1 7">Metabolic intermediate biosynthesis; chorismate biosynthesis; chorismate from D-erythrose 4-phosphate and phosphoenolpyruvate: step 6/7.</text>
</comment>
<dbReference type="Gene3D" id="3.65.10.10">
    <property type="entry name" value="Enolpyruvate transferase domain"/>
    <property type="match status" value="2"/>
</dbReference>
<evidence type="ECO:0000256" key="5">
    <source>
        <dbReference type="ARBA" id="ARBA00023141"/>
    </source>
</evidence>
<dbReference type="PIRSF" id="PIRSF000505">
    <property type="entry name" value="EPSPS"/>
    <property type="match status" value="1"/>
</dbReference>
<protein>
    <recommendedName>
        <fullName evidence="7">3-phosphoshikimate 1-carboxyvinyltransferase</fullName>
        <ecNumber evidence="7">2.5.1.19</ecNumber>
    </recommendedName>
    <alternativeName>
        <fullName evidence="7">5-enolpyruvylshikimate-3-phosphate synthase</fullName>
        <shortName evidence="7">EPSP synthase</shortName>
        <shortName evidence="7">EPSPS</shortName>
    </alternativeName>
</protein>
<evidence type="ECO:0000313" key="9">
    <source>
        <dbReference type="EMBL" id="MDT8901186.1"/>
    </source>
</evidence>
<feature type="binding site" evidence="7">
    <location>
        <position position="348"/>
    </location>
    <ligand>
        <name>phosphoenolpyruvate</name>
        <dbReference type="ChEBI" id="CHEBI:58702"/>
    </ligand>
</feature>
<feature type="binding site" evidence="7">
    <location>
        <position position="170"/>
    </location>
    <ligand>
        <name>3-phosphoshikimate</name>
        <dbReference type="ChEBI" id="CHEBI:145989"/>
    </ligand>
</feature>
<feature type="binding site" evidence="7">
    <location>
        <position position="170"/>
    </location>
    <ligand>
        <name>phosphoenolpyruvate</name>
        <dbReference type="ChEBI" id="CHEBI:58702"/>
    </ligand>
</feature>
<name>A0ABU3NWJ5_9FIRM</name>
<dbReference type="InterPro" id="IPR006264">
    <property type="entry name" value="EPSP_synthase"/>
</dbReference>
<dbReference type="SUPFAM" id="SSF55205">
    <property type="entry name" value="EPT/RTPC-like"/>
    <property type="match status" value="1"/>
</dbReference>
<proteinExistence type="inferred from homology"/>
<feature type="binding site" evidence="7">
    <location>
        <position position="21"/>
    </location>
    <ligand>
        <name>3-phosphoshikimate</name>
        <dbReference type="ChEBI" id="CHEBI:145989"/>
    </ligand>
</feature>
<sequence>MKEVVKPARKLAGEIAVPGDKSISHRSVMLAGLADSPVTICNFLASADCLSTVACMQALGVKVDRPGEDELAILGNGLYGLSEPEEVLDAGNSGTTIRLLTGILAGQPFFSVLSGDGSLRRRPMARVITPLSKMGCRIYGREGSRYAPLAIVPADGIHGIDYTMPVASAQVKSALLFAGMFADGPTRITEPYISRDHSERMLQTFGAKVTRSGLIVKIAPVQELSAPRTIDVPGDISSAAFWLVAATIIPGSRLRLTNVGINPTRTGIIDILRRMGADIEITNQRQAGEEPVADLVVSAAELSGTTVEGEIIPRLIDEIPVLAVAALFAKGRTVISGAEELRVKETDRLKAITLELAKMGARIEETVDGLIIDGPQRLEAAVCQSHDDHRMAMALAIAGLAAGGVEIEEAACVAISYPRFFAHIAALQEAAGGSR</sequence>
<dbReference type="PANTHER" id="PTHR21090:SF5">
    <property type="entry name" value="PENTAFUNCTIONAL AROM POLYPEPTIDE"/>
    <property type="match status" value="1"/>
</dbReference>
<dbReference type="InterPro" id="IPR013792">
    <property type="entry name" value="RNA3'P_cycl/enolpyr_Trfase_a/b"/>
</dbReference>
<evidence type="ECO:0000259" key="8">
    <source>
        <dbReference type="Pfam" id="PF00275"/>
    </source>
</evidence>
<evidence type="ECO:0000256" key="2">
    <source>
        <dbReference type="ARBA" id="ARBA00009948"/>
    </source>
</evidence>
<dbReference type="Pfam" id="PF00275">
    <property type="entry name" value="EPSP_synthase"/>
    <property type="match status" value="1"/>
</dbReference>
<feature type="binding site" evidence="7">
    <location>
        <position position="168"/>
    </location>
    <ligand>
        <name>3-phosphoshikimate</name>
        <dbReference type="ChEBI" id="CHEBI:145989"/>
    </ligand>
</feature>
<comment type="catalytic activity">
    <reaction evidence="6">
        <text>3-phosphoshikimate + phosphoenolpyruvate = 5-O-(1-carboxyvinyl)-3-phosphoshikimate + phosphate</text>
        <dbReference type="Rhea" id="RHEA:21256"/>
        <dbReference type="ChEBI" id="CHEBI:43474"/>
        <dbReference type="ChEBI" id="CHEBI:57701"/>
        <dbReference type="ChEBI" id="CHEBI:58702"/>
        <dbReference type="ChEBI" id="CHEBI:145989"/>
        <dbReference type="EC" id="2.5.1.19"/>
    </reaction>
    <physiologicalReaction direction="left-to-right" evidence="6">
        <dbReference type="Rhea" id="RHEA:21257"/>
    </physiologicalReaction>
</comment>
<comment type="similarity">
    <text evidence="2 7">Belongs to the EPSP synthase family.</text>
</comment>
<evidence type="ECO:0000256" key="7">
    <source>
        <dbReference type="HAMAP-Rule" id="MF_00210"/>
    </source>
</evidence>
<feature type="binding site" evidence="7">
    <location>
        <position position="22"/>
    </location>
    <ligand>
        <name>3-phosphoshikimate</name>
        <dbReference type="ChEBI" id="CHEBI:145989"/>
    </ligand>
</feature>
<accession>A0ABU3NWJ5</accession>
<dbReference type="NCBIfam" id="TIGR01356">
    <property type="entry name" value="aroA"/>
    <property type="match status" value="1"/>
</dbReference>
<comment type="subunit">
    <text evidence="7">Monomer.</text>
</comment>
<dbReference type="EMBL" id="JAUOZS010000001">
    <property type="protein sequence ID" value="MDT8901186.1"/>
    <property type="molecule type" value="Genomic_DNA"/>
</dbReference>
<feature type="domain" description="Enolpyruvate transferase" evidence="8">
    <location>
        <begin position="6"/>
        <end position="422"/>
    </location>
</feature>
<keyword evidence="7" id="KW-0963">Cytoplasm</keyword>
<organism evidence="9 10">
    <name type="scientific">Anaeroselena agilis</name>
    <dbReference type="NCBI Taxonomy" id="3063788"/>
    <lineage>
        <taxon>Bacteria</taxon>
        <taxon>Bacillati</taxon>
        <taxon>Bacillota</taxon>
        <taxon>Negativicutes</taxon>
        <taxon>Acetonemataceae</taxon>
        <taxon>Anaeroselena</taxon>
    </lineage>
</organism>
<dbReference type="InterPro" id="IPR023193">
    <property type="entry name" value="EPSP_synthase_CS"/>
</dbReference>
<dbReference type="PROSITE" id="PS00104">
    <property type="entry name" value="EPSP_SYNTHASE_1"/>
    <property type="match status" value="1"/>
</dbReference>
<evidence type="ECO:0000256" key="1">
    <source>
        <dbReference type="ARBA" id="ARBA00004811"/>
    </source>
</evidence>
<dbReference type="InterPro" id="IPR001986">
    <property type="entry name" value="Enolpyruvate_Tfrase_dom"/>
</dbReference>
<gene>
    <name evidence="7 9" type="primary">aroA</name>
    <name evidence="9" type="ORF">Q4T40_08045</name>
</gene>
<keyword evidence="3 7" id="KW-0028">Amino-acid biosynthesis</keyword>
<keyword evidence="10" id="KW-1185">Reference proteome</keyword>
<comment type="caution">
    <text evidence="9">The sequence shown here is derived from an EMBL/GenBank/DDBJ whole genome shotgun (WGS) entry which is preliminary data.</text>
</comment>
<feature type="binding site" evidence="7">
    <location>
        <position position="26"/>
    </location>
    <ligand>
        <name>3-phosphoshikimate</name>
        <dbReference type="ChEBI" id="CHEBI:145989"/>
    </ligand>
</feature>
<evidence type="ECO:0000256" key="6">
    <source>
        <dbReference type="ARBA" id="ARBA00044633"/>
    </source>
</evidence>
<comment type="function">
    <text evidence="7">Catalyzes the transfer of the enolpyruvyl moiety of phosphoenolpyruvate (PEP) to the 5-hydroxyl of shikimate-3-phosphate (S3P) to produce enolpyruvyl shikimate-3-phosphate and inorganic phosphate.</text>
</comment>
<keyword evidence="4 7" id="KW-0808">Transferase</keyword>
<feature type="binding site" evidence="7">
    <location>
        <position position="122"/>
    </location>
    <ligand>
        <name>phosphoenolpyruvate</name>
        <dbReference type="ChEBI" id="CHEBI:58702"/>
    </ligand>
</feature>
<feature type="binding site" evidence="7">
    <location>
        <position position="390"/>
    </location>
    <ligand>
        <name>phosphoenolpyruvate</name>
        <dbReference type="ChEBI" id="CHEBI:58702"/>
    </ligand>
</feature>
<feature type="binding site" evidence="7">
    <location>
        <position position="344"/>
    </location>
    <ligand>
        <name>3-phosphoshikimate</name>
        <dbReference type="ChEBI" id="CHEBI:145989"/>
    </ligand>
</feature>
<dbReference type="PANTHER" id="PTHR21090">
    <property type="entry name" value="AROM/DEHYDROQUINATE SYNTHASE"/>
    <property type="match status" value="1"/>
</dbReference>
<comment type="caution">
    <text evidence="7">Lacks conserved residue(s) required for the propagation of feature annotation.</text>
</comment>
<dbReference type="CDD" id="cd01556">
    <property type="entry name" value="EPSP_synthase"/>
    <property type="match status" value="1"/>
</dbReference>
<reference evidence="9 10" key="1">
    <citation type="submission" date="2023-07" db="EMBL/GenBank/DDBJ databases">
        <title>The novel representative of Negativicutes class, Anaeroselena agilis gen. nov. sp. nov.</title>
        <authorList>
            <person name="Prokofeva M.I."/>
            <person name="Elcheninov A.G."/>
            <person name="Klyukina A."/>
            <person name="Kublanov I.V."/>
            <person name="Frolov E.N."/>
            <person name="Podosokorskaya O.A."/>
        </authorList>
    </citation>
    <scope>NUCLEOTIDE SEQUENCE [LARGE SCALE GENOMIC DNA]</scope>
    <source>
        <strain evidence="9 10">4137-cl</strain>
    </source>
</reference>
<comment type="subcellular location">
    <subcellularLocation>
        <location evidence="7">Cytoplasm</location>
    </subcellularLocation>
</comment>
<feature type="binding site" evidence="7">
    <location>
        <position position="317"/>
    </location>
    <ligand>
        <name>3-phosphoshikimate</name>
        <dbReference type="ChEBI" id="CHEBI:145989"/>
    </ligand>
</feature>
<dbReference type="PROSITE" id="PS00885">
    <property type="entry name" value="EPSP_SYNTHASE_2"/>
    <property type="match status" value="1"/>
</dbReference>
<dbReference type="RefSeq" id="WP_413779710.1">
    <property type="nucleotide sequence ID" value="NZ_JAUOZS010000001.1"/>
</dbReference>
<keyword evidence="5 7" id="KW-0057">Aromatic amino acid biosynthesis</keyword>
<dbReference type="GO" id="GO:0003866">
    <property type="term" value="F:3-phosphoshikimate 1-carboxyvinyltransferase activity"/>
    <property type="evidence" value="ECO:0007669"/>
    <property type="project" value="UniProtKB-EC"/>
</dbReference>
<dbReference type="Proteomes" id="UP001254848">
    <property type="component" value="Unassembled WGS sequence"/>
</dbReference>
<dbReference type="HAMAP" id="MF_00210">
    <property type="entry name" value="EPSP_synth"/>
    <property type="match status" value="1"/>
</dbReference>
<feature type="binding site" evidence="7">
    <location>
        <position position="21"/>
    </location>
    <ligand>
        <name>phosphoenolpyruvate</name>
        <dbReference type="ChEBI" id="CHEBI:58702"/>
    </ligand>
</feature>
<feature type="active site" description="Proton acceptor" evidence="7">
    <location>
        <position position="317"/>
    </location>
</feature>
<dbReference type="InterPro" id="IPR036968">
    <property type="entry name" value="Enolpyruvate_Tfrase_sf"/>
</dbReference>
<dbReference type="EC" id="2.5.1.19" evidence="7"/>
<evidence type="ECO:0000256" key="3">
    <source>
        <dbReference type="ARBA" id="ARBA00022605"/>
    </source>
</evidence>
<feature type="binding site" evidence="7">
    <location>
        <position position="94"/>
    </location>
    <ligand>
        <name>phosphoenolpyruvate</name>
        <dbReference type="ChEBI" id="CHEBI:58702"/>
    </ligand>
</feature>
<evidence type="ECO:0000313" key="10">
    <source>
        <dbReference type="Proteomes" id="UP001254848"/>
    </source>
</evidence>
<evidence type="ECO:0000256" key="4">
    <source>
        <dbReference type="ARBA" id="ARBA00022679"/>
    </source>
</evidence>